<dbReference type="OrthoDB" id="8068829at2759"/>
<feature type="domain" description="LEM" evidence="3">
    <location>
        <begin position="2"/>
        <end position="46"/>
    </location>
</feature>
<sequence>MIEDLANLSNDEIRIRLVEYGFQNLPVTQTTRKVLVKKLANAMEAQKTKNRRETVAVMKASDDEDFEETNKKREKTPNRRATLAVVEKAKKVPATSSSNGSNSRAETPSKTTSRRSSRATPQKIVTSSVVQEDSDDNDVIIIRRSKTPTITKSETVRTSYKSTIEKVPEKVIEIEDEIELPRTQQTASTRRRTFAAPEIIDKPIRTATPTKLSTRNTLTTSFNPSGNYDFNKTTVVTYKDDDDDDEDDIYKLENTPYLSNFAKRLSTLKAEPIDSGIEKYKSLRNEDNYSSNKYESTNYRYTTNTYSKPELQQHHQQLYQKGGFVNQMAKDYNKLDRKYSVRKYVYIALLIMLVIAIYVILFV</sequence>
<dbReference type="InterPro" id="IPR052277">
    <property type="entry name" value="INM_ESCRT-Associated"/>
</dbReference>
<feature type="region of interest" description="Disordered" evidence="1">
    <location>
        <begin position="44"/>
        <end position="131"/>
    </location>
</feature>
<evidence type="ECO:0000256" key="2">
    <source>
        <dbReference type="SAM" id="Phobius"/>
    </source>
</evidence>
<dbReference type="CDD" id="cd12934">
    <property type="entry name" value="LEM"/>
    <property type="match status" value="1"/>
</dbReference>
<organism evidence="4 5">
    <name type="scientific">Polypedilum vanderplanki</name>
    <name type="common">Sleeping chironomid midge</name>
    <dbReference type="NCBI Taxonomy" id="319348"/>
    <lineage>
        <taxon>Eukaryota</taxon>
        <taxon>Metazoa</taxon>
        <taxon>Ecdysozoa</taxon>
        <taxon>Arthropoda</taxon>
        <taxon>Hexapoda</taxon>
        <taxon>Insecta</taxon>
        <taxon>Pterygota</taxon>
        <taxon>Neoptera</taxon>
        <taxon>Endopterygota</taxon>
        <taxon>Diptera</taxon>
        <taxon>Nematocera</taxon>
        <taxon>Chironomoidea</taxon>
        <taxon>Chironomidae</taxon>
        <taxon>Chironominae</taxon>
        <taxon>Polypedilum</taxon>
        <taxon>Polypedilum</taxon>
    </lineage>
</organism>
<evidence type="ECO:0000259" key="3">
    <source>
        <dbReference type="PROSITE" id="PS50954"/>
    </source>
</evidence>
<keyword evidence="2" id="KW-0812">Transmembrane</keyword>
<feature type="compositionally biased region" description="Basic and acidic residues" evidence="1">
    <location>
        <begin position="68"/>
        <end position="77"/>
    </location>
</feature>
<feature type="compositionally biased region" description="Polar residues" evidence="1">
    <location>
        <begin position="94"/>
        <end position="110"/>
    </location>
</feature>
<dbReference type="PANTHER" id="PTHR13428:SF12">
    <property type="entry name" value="INNER NUCLEAR MEMBRANE PROTEIN MAN1"/>
    <property type="match status" value="1"/>
</dbReference>
<proteinExistence type="predicted"/>
<dbReference type="PANTHER" id="PTHR13428">
    <property type="entry name" value="INNER NUCLEAR MEMBRANE PROTEIN MAN1 LEM DOMAIN CONTAINING PROTEIN"/>
    <property type="match status" value="1"/>
</dbReference>
<dbReference type="PROSITE" id="PS50954">
    <property type="entry name" value="LEM"/>
    <property type="match status" value="1"/>
</dbReference>
<comment type="caution">
    <text evidence="4">The sequence shown here is derived from an EMBL/GenBank/DDBJ whole genome shotgun (WGS) entry which is preliminary data.</text>
</comment>
<dbReference type="GO" id="GO:0031490">
    <property type="term" value="F:chromatin DNA binding"/>
    <property type="evidence" value="ECO:0007669"/>
    <property type="project" value="TreeGrafter"/>
</dbReference>
<dbReference type="Gene3D" id="1.10.720.40">
    <property type="match status" value="1"/>
</dbReference>
<evidence type="ECO:0000256" key="1">
    <source>
        <dbReference type="SAM" id="MobiDB-lite"/>
    </source>
</evidence>
<dbReference type="GO" id="GO:0006998">
    <property type="term" value="P:nuclear envelope organization"/>
    <property type="evidence" value="ECO:0007669"/>
    <property type="project" value="TreeGrafter"/>
</dbReference>
<reference evidence="4" key="1">
    <citation type="submission" date="2021-03" db="EMBL/GenBank/DDBJ databases">
        <title>Chromosome level genome of the anhydrobiotic midge Polypedilum vanderplanki.</title>
        <authorList>
            <person name="Yoshida Y."/>
            <person name="Kikawada T."/>
            <person name="Gusev O."/>
        </authorList>
    </citation>
    <scope>NUCLEOTIDE SEQUENCE</scope>
    <source>
        <strain evidence="4">NIAS01</strain>
        <tissue evidence="4">Whole body or cell culture</tissue>
    </source>
</reference>
<dbReference type="Proteomes" id="UP001107558">
    <property type="component" value="Chromosome 2"/>
</dbReference>
<dbReference type="InterPro" id="IPR011015">
    <property type="entry name" value="LEM/LEM-like_dom_sf"/>
</dbReference>
<dbReference type="GO" id="GO:0030514">
    <property type="term" value="P:negative regulation of BMP signaling pathway"/>
    <property type="evidence" value="ECO:0007669"/>
    <property type="project" value="TreeGrafter"/>
</dbReference>
<name>A0A9J6C5Y5_POLVA</name>
<dbReference type="SMART" id="SM00540">
    <property type="entry name" value="LEM"/>
    <property type="match status" value="1"/>
</dbReference>
<dbReference type="Pfam" id="PF03020">
    <property type="entry name" value="LEM"/>
    <property type="match status" value="1"/>
</dbReference>
<dbReference type="EMBL" id="JADBJN010000002">
    <property type="protein sequence ID" value="KAG5677399.1"/>
    <property type="molecule type" value="Genomic_DNA"/>
</dbReference>
<gene>
    <name evidence="4" type="ORF">PVAND_007162</name>
</gene>
<dbReference type="InterPro" id="IPR003887">
    <property type="entry name" value="LEM_dom"/>
</dbReference>
<evidence type="ECO:0000313" key="4">
    <source>
        <dbReference type="EMBL" id="KAG5677399.1"/>
    </source>
</evidence>
<accession>A0A9J6C5Y5</accession>
<keyword evidence="5" id="KW-1185">Reference proteome</keyword>
<feature type="transmembrane region" description="Helical" evidence="2">
    <location>
        <begin position="344"/>
        <end position="362"/>
    </location>
</feature>
<dbReference type="FunFam" id="1.10.720.40:FF:000001">
    <property type="entry name" value="LEM domain containing 2, isoform CRA_a"/>
    <property type="match status" value="1"/>
</dbReference>
<keyword evidence="2" id="KW-1133">Transmembrane helix</keyword>
<dbReference type="AlphaFoldDB" id="A0A9J6C5Y5"/>
<keyword evidence="2" id="KW-0472">Membrane</keyword>
<evidence type="ECO:0000313" key="5">
    <source>
        <dbReference type="Proteomes" id="UP001107558"/>
    </source>
</evidence>
<dbReference type="SUPFAM" id="SSF63451">
    <property type="entry name" value="LEM domain"/>
    <property type="match status" value="1"/>
</dbReference>
<protein>
    <recommendedName>
        <fullName evidence="3">LEM domain-containing protein</fullName>
    </recommendedName>
</protein>